<protein>
    <submittedName>
        <fullName evidence="3">Unannotated protein</fullName>
    </submittedName>
</protein>
<name>A0A6J7I2B5_9ZZZZ</name>
<reference evidence="3" key="1">
    <citation type="submission" date="2020-05" db="EMBL/GenBank/DDBJ databases">
        <authorList>
            <person name="Chiriac C."/>
            <person name="Salcher M."/>
            <person name="Ghai R."/>
            <person name="Kavagutti S V."/>
        </authorList>
    </citation>
    <scope>NUCLEOTIDE SEQUENCE</scope>
</reference>
<feature type="domain" description="Glycosyltransferase 2-like" evidence="2">
    <location>
        <begin position="36"/>
        <end position="208"/>
    </location>
</feature>
<gene>
    <name evidence="3" type="ORF">UFOPK3684_00613</name>
</gene>
<sequence>MRWIILLPALQLLLTSINALTIRVPNKVSVIQETVSVLVPLRNEAHNVFALIESLKNQRSLSNVEYIFLDDNSEDESFELLIQSTSGLANFHVIKGLELPSGWIGKTWALQQLLEASSGEIIVSIDADVRIQSDAISRSITLLNASALDFISPYPRQIAKTLGERLIQPLLQWSWMSTLILTLAERTSFSSMAVANGQFFIVRRRALKAANEFRAVSSAVLDDVYLARQLISTGSRGVVVNGGDIAECRMYSSWREIEAGYGKSLHYAFGSKLATLFVVAFLFITGIAPLVLALMGSIWGWIGFLLSVLSRMVSAIKSRANIFDAIFHPVSMALLIYLIFYSYLMRGEITWKGRQV</sequence>
<evidence type="ECO:0000259" key="2">
    <source>
        <dbReference type="Pfam" id="PF00535"/>
    </source>
</evidence>
<dbReference type="Gene3D" id="3.90.550.10">
    <property type="entry name" value="Spore Coat Polysaccharide Biosynthesis Protein SpsA, Chain A"/>
    <property type="match status" value="1"/>
</dbReference>
<dbReference type="InterPro" id="IPR029044">
    <property type="entry name" value="Nucleotide-diphossugar_trans"/>
</dbReference>
<keyword evidence="1" id="KW-0472">Membrane</keyword>
<keyword evidence="1" id="KW-1133">Transmembrane helix</keyword>
<feature type="transmembrane region" description="Helical" evidence="1">
    <location>
        <begin position="273"/>
        <end position="302"/>
    </location>
</feature>
<keyword evidence="1" id="KW-0812">Transmembrane</keyword>
<dbReference type="EMBL" id="CAFBMZ010000033">
    <property type="protein sequence ID" value="CAB4924850.1"/>
    <property type="molecule type" value="Genomic_DNA"/>
</dbReference>
<evidence type="ECO:0000256" key="1">
    <source>
        <dbReference type="SAM" id="Phobius"/>
    </source>
</evidence>
<accession>A0A6J7I2B5</accession>
<organism evidence="3">
    <name type="scientific">freshwater metagenome</name>
    <dbReference type="NCBI Taxonomy" id="449393"/>
    <lineage>
        <taxon>unclassified sequences</taxon>
        <taxon>metagenomes</taxon>
        <taxon>ecological metagenomes</taxon>
    </lineage>
</organism>
<dbReference type="PANTHER" id="PTHR43646">
    <property type="entry name" value="GLYCOSYLTRANSFERASE"/>
    <property type="match status" value="1"/>
</dbReference>
<dbReference type="PANTHER" id="PTHR43646:SF3">
    <property type="entry name" value="SLR1566 PROTEIN"/>
    <property type="match status" value="1"/>
</dbReference>
<evidence type="ECO:0000313" key="3">
    <source>
        <dbReference type="EMBL" id="CAB4924850.1"/>
    </source>
</evidence>
<proteinExistence type="predicted"/>
<dbReference type="AlphaFoldDB" id="A0A6J7I2B5"/>
<feature type="transmembrane region" description="Helical" evidence="1">
    <location>
        <begin position="322"/>
        <end position="344"/>
    </location>
</feature>
<dbReference type="Pfam" id="PF00535">
    <property type="entry name" value="Glycos_transf_2"/>
    <property type="match status" value="1"/>
</dbReference>
<dbReference type="SUPFAM" id="SSF53448">
    <property type="entry name" value="Nucleotide-diphospho-sugar transferases"/>
    <property type="match status" value="1"/>
</dbReference>
<dbReference type="InterPro" id="IPR001173">
    <property type="entry name" value="Glyco_trans_2-like"/>
</dbReference>